<dbReference type="RefSeq" id="WP_302042481.1">
    <property type="nucleotide sequence ID" value="NZ_JAUKPO010000079.1"/>
</dbReference>
<dbReference type="InterPro" id="IPR017767">
    <property type="entry name" value="PC-PLC"/>
</dbReference>
<dbReference type="Proteomes" id="UP001168528">
    <property type="component" value="Unassembled WGS sequence"/>
</dbReference>
<feature type="region of interest" description="Disordered" evidence="5">
    <location>
        <begin position="604"/>
        <end position="627"/>
    </location>
</feature>
<evidence type="ECO:0000256" key="1">
    <source>
        <dbReference type="ARBA" id="ARBA00009717"/>
    </source>
</evidence>
<feature type="domain" description="Bacterial phospholipase C C-terminal" evidence="6">
    <location>
        <begin position="754"/>
        <end position="813"/>
    </location>
</feature>
<sequence>MSDSRRDFLKKAALLAGGASVWNTLPVSIEKALAITPDPGTTFYDAEHVVMLMQENRSFDHCFGALKGVRGFNDPLAITLPDKNPVWFQPDKAGNRFVPFRLDMKNTKATWMGGVPHSWEDQVDARNEGKFDGWIEAKRPGNEAFKDMPLAMGYYTREDIPFYYALADAFTVCDQHFCASLTGTTTNRSYFWTGKTHGASTDKAKVRNGELTYEREANWSTFPERLEDNGISWKVYQNEVSLPTNVEDDSLLSNFTDNNLEWFSQYHVRFSNGFYDFLQRREKELPEEIKELEKQIGLSTANREELSKELETKNNEFEQVKQHLQQWNPDQFEKLTHREQSLHQKAFTTNSGDPDYHKVKDMTYLDNGQDRTTKVPKGDILYQFRKDVKEGKLPTVSWVVAPQKFSDHPSAPWYGAWYVSEVLDILTQNPQVWKKTIFILNYDENDGYFDHVPPFVAPNPNDPDTGKVSSGVDVRGEFVTKEEEIKAGFQESESRTSPVGLGFRVPLIIASPWSRGGWVNSQVCDLTSTIQFLENFLSKKTGKKIEEPNISSWRRTVSGDLTSALRPYGGEKITMPEFLNRNGFMQQIYNAKFKNLPSSFNPLSAAQAREQGQKSSSSILPQQEAGTKPSNALQYELYVDGRVSEDGKSYIIGFKAAQDIFKEAALGSAFNVYAPGNYYHKEKQTFEPVKAWAFAVKAGDAIEYSWPLEAFEGEHYHLKVYGPNGFFREFMGSKAAYGLETTCVLGKKRKKSGRQLELSLKNRGNQTLKLKWVDDKYQKKEKGFDLKAGAQERFTIDTASSHGWYDFWVFSPEIKSIKVRYAGRLETGADSISDPYMGLLGT</sequence>
<comment type="similarity">
    <text evidence="1">Belongs to the bacterial phospholipase C family.</text>
</comment>
<dbReference type="PANTHER" id="PTHR31956">
    <property type="entry name" value="NON-SPECIFIC PHOSPHOLIPASE C4-RELATED"/>
    <property type="match status" value="1"/>
</dbReference>
<evidence type="ECO:0000256" key="5">
    <source>
        <dbReference type="SAM" id="MobiDB-lite"/>
    </source>
</evidence>
<name>A0ABT8RI89_9BACT</name>
<evidence type="ECO:0000256" key="2">
    <source>
        <dbReference type="ARBA" id="ARBA00012018"/>
    </source>
</evidence>
<reference evidence="7" key="1">
    <citation type="submission" date="2023-07" db="EMBL/GenBank/DDBJ databases">
        <title>The genome sequence of Rhodocytophaga aerolata KACC 12507.</title>
        <authorList>
            <person name="Zhang X."/>
        </authorList>
    </citation>
    <scope>NUCLEOTIDE SEQUENCE</scope>
    <source>
        <strain evidence="7">KACC 12507</strain>
    </source>
</reference>
<accession>A0ABT8RI89</accession>
<comment type="caution">
    <text evidence="7">The sequence shown here is derived from an EMBL/GenBank/DDBJ whole genome shotgun (WGS) entry which is preliminary data.</text>
</comment>
<feature type="domain" description="Bacterial phospholipase C C-terminal" evidence="6">
    <location>
        <begin position="629"/>
        <end position="732"/>
    </location>
</feature>
<evidence type="ECO:0000256" key="4">
    <source>
        <dbReference type="SAM" id="Coils"/>
    </source>
</evidence>
<dbReference type="PROSITE" id="PS51318">
    <property type="entry name" value="TAT"/>
    <property type="match status" value="1"/>
</dbReference>
<feature type="compositionally biased region" description="Polar residues" evidence="5">
    <location>
        <begin position="613"/>
        <end position="627"/>
    </location>
</feature>
<dbReference type="Pfam" id="PF04185">
    <property type="entry name" value="Phosphoesterase"/>
    <property type="match status" value="2"/>
</dbReference>
<evidence type="ECO:0000256" key="3">
    <source>
        <dbReference type="ARBA" id="ARBA00022801"/>
    </source>
</evidence>
<dbReference type="EMBL" id="JAUKPO010000079">
    <property type="protein sequence ID" value="MDO1451684.1"/>
    <property type="molecule type" value="Genomic_DNA"/>
</dbReference>
<evidence type="ECO:0000313" key="8">
    <source>
        <dbReference type="Proteomes" id="UP001168528"/>
    </source>
</evidence>
<dbReference type="Pfam" id="PF05506">
    <property type="entry name" value="PLipase_C_C"/>
    <property type="match status" value="2"/>
</dbReference>
<proteinExistence type="inferred from homology"/>
<keyword evidence="4" id="KW-0175">Coiled coil</keyword>
<evidence type="ECO:0000313" key="7">
    <source>
        <dbReference type="EMBL" id="MDO1451684.1"/>
    </source>
</evidence>
<gene>
    <name evidence="7" type="ORF">Q0590_35755</name>
</gene>
<organism evidence="7 8">
    <name type="scientific">Rhodocytophaga aerolata</name>
    <dbReference type="NCBI Taxonomy" id="455078"/>
    <lineage>
        <taxon>Bacteria</taxon>
        <taxon>Pseudomonadati</taxon>
        <taxon>Bacteroidota</taxon>
        <taxon>Cytophagia</taxon>
        <taxon>Cytophagales</taxon>
        <taxon>Rhodocytophagaceae</taxon>
        <taxon>Rhodocytophaga</taxon>
    </lineage>
</organism>
<dbReference type="EC" id="3.1.4.3" evidence="2"/>
<dbReference type="InterPro" id="IPR007312">
    <property type="entry name" value="Phosphoesterase"/>
</dbReference>
<evidence type="ECO:0000259" key="6">
    <source>
        <dbReference type="Pfam" id="PF05506"/>
    </source>
</evidence>
<dbReference type="InterPro" id="IPR017850">
    <property type="entry name" value="Alkaline_phosphatase_core_sf"/>
</dbReference>
<keyword evidence="3" id="KW-0378">Hydrolase</keyword>
<keyword evidence="8" id="KW-1185">Reference proteome</keyword>
<dbReference type="InterPro" id="IPR008475">
    <property type="entry name" value="PLipase_C_C"/>
</dbReference>
<dbReference type="PANTHER" id="PTHR31956:SF1">
    <property type="entry name" value="NON-SPECIFIC PHOSPHOLIPASE C1"/>
    <property type="match status" value="1"/>
</dbReference>
<protein>
    <recommendedName>
        <fullName evidence="2">phospholipase C</fullName>
        <ecNumber evidence="2">3.1.4.3</ecNumber>
    </recommendedName>
</protein>
<dbReference type="InterPro" id="IPR006311">
    <property type="entry name" value="TAT_signal"/>
</dbReference>
<feature type="coiled-coil region" evidence="4">
    <location>
        <begin position="275"/>
        <end position="323"/>
    </location>
</feature>
<dbReference type="Gene3D" id="3.40.720.10">
    <property type="entry name" value="Alkaline Phosphatase, subunit A"/>
    <property type="match status" value="2"/>
</dbReference>
<dbReference type="NCBIfam" id="TIGR03396">
    <property type="entry name" value="PC_PLC"/>
    <property type="match status" value="1"/>
</dbReference>